<organism evidence="1 2">
    <name type="scientific">Limnochorda pilosa</name>
    <dbReference type="NCBI Taxonomy" id="1555112"/>
    <lineage>
        <taxon>Bacteria</taxon>
        <taxon>Bacillati</taxon>
        <taxon>Bacillota</taxon>
        <taxon>Limnochordia</taxon>
        <taxon>Limnochordales</taxon>
        <taxon>Limnochordaceae</taxon>
        <taxon>Limnochorda</taxon>
    </lineage>
</organism>
<reference evidence="2" key="1">
    <citation type="submission" date="2015-07" db="EMBL/GenBank/DDBJ databases">
        <title>Complete genome sequence and phylogenetic analysis of Limnochorda pilosa.</title>
        <authorList>
            <person name="Watanabe M."/>
            <person name="Kojima H."/>
            <person name="Fukui M."/>
        </authorList>
    </citation>
    <scope>NUCLEOTIDE SEQUENCE [LARGE SCALE GENOMIC DNA]</scope>
    <source>
        <strain evidence="2">HC45</strain>
    </source>
</reference>
<dbReference type="PANTHER" id="PTHR42905:SF5">
    <property type="entry name" value="CARBOXYVINYL-CARBOXYPHOSPHONATE PHOSPHORYLMUTASE, CHLOROPLASTIC"/>
    <property type="match status" value="1"/>
</dbReference>
<accession>A0A0K2SMH8</accession>
<keyword evidence="1" id="KW-0456">Lyase</keyword>
<dbReference type="PANTHER" id="PTHR42905">
    <property type="entry name" value="PHOSPHOENOLPYRUVATE CARBOXYLASE"/>
    <property type="match status" value="1"/>
</dbReference>
<sequence length="295" mass="31726">MTQRLREQLRSAEPCVAIGVYDGLSARVAQEAGARALYASGGAIARSTGVPDIGLLSMTEVVDRLRAIVAASSVPLVADADTGYGGVRNVARTVREFERAGVAAVQIEDQALPKRCGHLSGKRLEPVEEMVAKIVAAREVREDPDLVIIARTDAIAVEGFEAAVARVKRYKQAGADVLFVEAPETVEQIQVLPELVEGPLMFNRGPKGGRIPEATVAELASYGYRLIIFPTDLQLATIPAMRRITRMILDDGSTHGSGDLMATFPEREALVGLDRYDAFERKVHAAAVRIVGVEP</sequence>
<evidence type="ECO:0000313" key="2">
    <source>
        <dbReference type="Proteomes" id="UP000065807"/>
    </source>
</evidence>
<dbReference type="AlphaFoldDB" id="A0A0K2SMH8"/>
<dbReference type="InterPro" id="IPR015813">
    <property type="entry name" value="Pyrv/PenolPyrv_kinase-like_dom"/>
</dbReference>
<dbReference type="KEGG" id="lpil:LIP_2193"/>
<proteinExistence type="predicted"/>
<dbReference type="InterPro" id="IPR039556">
    <property type="entry name" value="ICL/PEPM"/>
</dbReference>
<dbReference type="OrthoDB" id="8629576at2"/>
<dbReference type="PATRIC" id="fig|1555112.3.peg.2236"/>
<protein>
    <submittedName>
        <fullName evidence="1">Isocitrate lyase</fullName>
    </submittedName>
</protein>
<dbReference type="Proteomes" id="UP000065807">
    <property type="component" value="Chromosome"/>
</dbReference>
<dbReference type="InterPro" id="IPR018523">
    <property type="entry name" value="Isocitrate_lyase_ph_CS"/>
</dbReference>
<gene>
    <name evidence="1" type="ORF">LIP_2193</name>
</gene>
<dbReference type="CDD" id="cd00377">
    <property type="entry name" value="ICL_PEPM"/>
    <property type="match status" value="1"/>
</dbReference>
<dbReference type="Gene3D" id="3.20.20.60">
    <property type="entry name" value="Phosphoenolpyruvate-binding domains"/>
    <property type="match status" value="1"/>
</dbReference>
<evidence type="ECO:0000313" key="1">
    <source>
        <dbReference type="EMBL" id="BAS28034.1"/>
    </source>
</evidence>
<dbReference type="RefSeq" id="WP_068141884.1">
    <property type="nucleotide sequence ID" value="NZ_AP014924.1"/>
</dbReference>
<dbReference type="SUPFAM" id="SSF51621">
    <property type="entry name" value="Phosphoenolpyruvate/pyruvate domain"/>
    <property type="match status" value="1"/>
</dbReference>
<name>A0A0K2SMH8_LIMPI</name>
<dbReference type="Pfam" id="PF13714">
    <property type="entry name" value="PEP_mutase"/>
    <property type="match status" value="1"/>
</dbReference>
<keyword evidence="2" id="KW-1185">Reference proteome</keyword>
<dbReference type="EMBL" id="AP014924">
    <property type="protein sequence ID" value="BAS28034.1"/>
    <property type="molecule type" value="Genomic_DNA"/>
</dbReference>
<dbReference type="GO" id="GO:0016833">
    <property type="term" value="F:oxo-acid-lyase activity"/>
    <property type="evidence" value="ECO:0007669"/>
    <property type="project" value="UniProtKB-ARBA"/>
</dbReference>
<dbReference type="STRING" id="1555112.LIP_2193"/>
<dbReference type="InterPro" id="IPR040442">
    <property type="entry name" value="Pyrv_kinase-like_dom_sf"/>
</dbReference>
<dbReference type="PROSITE" id="PS00161">
    <property type="entry name" value="ISOCITRATE_LYASE"/>
    <property type="match status" value="1"/>
</dbReference>
<reference evidence="2" key="2">
    <citation type="journal article" date="2016" name="Int. J. Syst. Evol. Microbiol.">
        <title>Complete genome sequence and cell structure of Limnochorda pilosa, a Gram-negative spore-former within the phylum Firmicutes.</title>
        <authorList>
            <person name="Watanabe M."/>
            <person name="Kojima H."/>
            <person name="Fukui M."/>
        </authorList>
    </citation>
    <scope>NUCLEOTIDE SEQUENCE [LARGE SCALE GENOMIC DNA]</scope>
    <source>
        <strain evidence="2">HC45</strain>
    </source>
</reference>